<evidence type="ECO:0000313" key="3">
    <source>
        <dbReference type="Proteomes" id="UP000745764"/>
    </source>
</evidence>
<feature type="compositionally biased region" description="Gly residues" evidence="1">
    <location>
        <begin position="194"/>
        <end position="205"/>
    </location>
</feature>
<sequence length="205" mass="22031">MTSLNLQRPVNKHSTPNNFNDNMLSQSYPMMPSPLKMHTVHIENRPNPERVDISLPPSPTPTPNETPLTQSSQSDQEPLQKVTMEEQPSESRAQQSPPAIPPKSPHRGAKKTNWLSRLLSRLSCLHSGSRKKFGSKKDTKQPKDRKVRDRSTYTRGSGDGGSYVDPGPMMSAGFAASSHGGGTGIGGSSRDCGGDSGDCGGGCDC</sequence>
<dbReference type="Proteomes" id="UP000745764">
    <property type="component" value="Unassembled WGS sequence"/>
</dbReference>
<feature type="compositionally biased region" description="Basic and acidic residues" evidence="1">
    <location>
        <begin position="40"/>
        <end position="52"/>
    </location>
</feature>
<organism evidence="2 3">
    <name type="scientific">Aureobasidium uvarum</name>
    <dbReference type="NCBI Taxonomy" id="2773716"/>
    <lineage>
        <taxon>Eukaryota</taxon>
        <taxon>Fungi</taxon>
        <taxon>Dikarya</taxon>
        <taxon>Ascomycota</taxon>
        <taxon>Pezizomycotina</taxon>
        <taxon>Dothideomycetes</taxon>
        <taxon>Dothideomycetidae</taxon>
        <taxon>Dothideales</taxon>
        <taxon>Saccotheciaceae</taxon>
        <taxon>Aureobasidium</taxon>
    </lineage>
</organism>
<dbReference type="AlphaFoldDB" id="A0A9N8KRP6"/>
<protein>
    <submittedName>
        <fullName evidence="2">Uncharacterized protein</fullName>
    </submittedName>
</protein>
<feature type="compositionally biased region" description="Polar residues" evidence="1">
    <location>
        <begin position="1"/>
        <end position="28"/>
    </location>
</feature>
<proteinExistence type="predicted"/>
<evidence type="ECO:0000313" key="2">
    <source>
        <dbReference type="EMBL" id="CAD0113125.1"/>
    </source>
</evidence>
<name>A0A9N8KRP6_9PEZI</name>
<feature type="region of interest" description="Disordered" evidence="1">
    <location>
        <begin position="1"/>
        <end position="109"/>
    </location>
</feature>
<dbReference type="OrthoDB" id="3944452at2759"/>
<keyword evidence="3" id="KW-1185">Reference proteome</keyword>
<feature type="region of interest" description="Disordered" evidence="1">
    <location>
        <begin position="126"/>
        <end position="205"/>
    </location>
</feature>
<evidence type="ECO:0000256" key="1">
    <source>
        <dbReference type="SAM" id="MobiDB-lite"/>
    </source>
</evidence>
<dbReference type="EMBL" id="CAINUL010000015">
    <property type="protein sequence ID" value="CAD0113125.1"/>
    <property type="molecule type" value="Genomic_DNA"/>
</dbReference>
<feature type="compositionally biased region" description="Basic and acidic residues" evidence="1">
    <location>
        <begin position="135"/>
        <end position="152"/>
    </location>
</feature>
<accession>A0A9N8KRP6</accession>
<reference evidence="2" key="1">
    <citation type="submission" date="2020-06" db="EMBL/GenBank/DDBJ databases">
        <authorList>
            <person name="Onetto C."/>
        </authorList>
    </citation>
    <scope>NUCLEOTIDE SEQUENCE</scope>
</reference>
<gene>
    <name evidence="2" type="ORF">AWRI4620_LOCUS7380</name>
</gene>
<comment type="caution">
    <text evidence="2">The sequence shown here is derived from an EMBL/GenBank/DDBJ whole genome shotgun (WGS) entry which is preliminary data.</text>
</comment>